<dbReference type="Proteomes" id="UP000674234">
    <property type="component" value="Unassembled WGS sequence"/>
</dbReference>
<evidence type="ECO:0000313" key="2">
    <source>
        <dbReference type="Proteomes" id="UP000674234"/>
    </source>
</evidence>
<name>A0A941AHK3_9ACTN</name>
<comment type="caution">
    <text evidence="1">The sequence shown here is derived from an EMBL/GenBank/DDBJ whole genome shotgun (WGS) entry which is preliminary data.</text>
</comment>
<evidence type="ECO:0000313" key="1">
    <source>
        <dbReference type="EMBL" id="MBP2702807.1"/>
    </source>
</evidence>
<gene>
    <name evidence="1" type="ORF">JOL79_03190</name>
</gene>
<reference evidence="1" key="1">
    <citation type="submission" date="2021-02" db="EMBL/GenBank/DDBJ databases">
        <title>Draft genome sequence of Microbispora sp. RL4-1S isolated from rice leaves in Thailand.</title>
        <authorList>
            <person name="Muangham S."/>
            <person name="Duangmal K."/>
        </authorList>
    </citation>
    <scope>NUCLEOTIDE SEQUENCE</scope>
    <source>
        <strain evidence="1">RL4-1S</strain>
    </source>
</reference>
<dbReference type="AlphaFoldDB" id="A0A941AHK3"/>
<dbReference type="EMBL" id="JAFCNB010000001">
    <property type="protein sequence ID" value="MBP2702807.1"/>
    <property type="molecule type" value="Genomic_DNA"/>
</dbReference>
<keyword evidence="2" id="KW-1185">Reference proteome</keyword>
<sequence length="95" mass="10918">MPLPAPYHGLHVASLQMEHIKIRWLAPAGRSDRVRVRRHTCECMPVIYELCAAGGLLFVRRTDRSARKFEIAETDRLVTARMEPVWYKLITGMAV</sequence>
<protein>
    <submittedName>
        <fullName evidence="1">Uncharacterized protein</fullName>
    </submittedName>
</protein>
<organism evidence="1 2">
    <name type="scientific">Microbispora oryzae</name>
    <dbReference type="NCBI Taxonomy" id="2806554"/>
    <lineage>
        <taxon>Bacteria</taxon>
        <taxon>Bacillati</taxon>
        <taxon>Actinomycetota</taxon>
        <taxon>Actinomycetes</taxon>
        <taxon>Streptosporangiales</taxon>
        <taxon>Streptosporangiaceae</taxon>
        <taxon>Microbispora</taxon>
    </lineage>
</organism>
<accession>A0A941AHK3</accession>
<dbReference type="RefSeq" id="WP_230984030.1">
    <property type="nucleotide sequence ID" value="NZ_JAFCNB010000001.1"/>
</dbReference>
<proteinExistence type="predicted"/>